<evidence type="ECO:0000256" key="7">
    <source>
        <dbReference type="ARBA" id="ARBA00023136"/>
    </source>
</evidence>
<dbReference type="PANTHER" id="PTHR30487">
    <property type="entry name" value="TYPE 4 PREPILIN-LIKE PROTEINS LEADER PEPTIDE-PROCESSING ENZYME"/>
    <property type="match status" value="1"/>
</dbReference>
<evidence type="ECO:0000256" key="2">
    <source>
        <dbReference type="ARBA" id="ARBA00005801"/>
    </source>
</evidence>
<keyword evidence="9" id="KW-0511">Multifunctional enzyme</keyword>
<comment type="subcellular location">
    <subcellularLocation>
        <location evidence="1">Cell inner membrane</location>
        <topology evidence="1">Multi-pass membrane protein</topology>
    </subcellularLocation>
    <subcellularLocation>
        <location evidence="9">Cell membrane</location>
        <topology evidence="9">Multi-pass membrane protein</topology>
    </subcellularLocation>
</comment>
<dbReference type="PANTHER" id="PTHR30487:SF0">
    <property type="entry name" value="PREPILIN LEADER PEPTIDASE_N-METHYLTRANSFERASE-RELATED"/>
    <property type="match status" value="1"/>
</dbReference>
<keyword evidence="14" id="KW-1185">Reference proteome</keyword>
<dbReference type="InterPro" id="IPR010627">
    <property type="entry name" value="Prepilin_pept_A24_N"/>
</dbReference>
<evidence type="ECO:0000256" key="5">
    <source>
        <dbReference type="ARBA" id="ARBA00022692"/>
    </source>
</evidence>
<keyword evidence="9" id="KW-0645">Protease</keyword>
<comment type="function">
    <text evidence="9">Plays an essential role in type IV pili and type II pseudopili formation by proteolytically removing the leader sequence from substrate proteins and subsequently monomethylating the alpha-amino group of the newly exposed N-terminal phenylalanine.</text>
</comment>
<evidence type="ECO:0000256" key="1">
    <source>
        <dbReference type="ARBA" id="ARBA00004429"/>
    </source>
</evidence>
<reference evidence="14" key="1">
    <citation type="journal article" date="2019" name="Int. J. Syst. Evol. Microbiol.">
        <title>The Global Catalogue of Microorganisms (GCM) 10K type strain sequencing project: providing services to taxonomists for standard genome sequencing and annotation.</title>
        <authorList>
            <consortium name="The Broad Institute Genomics Platform"/>
            <consortium name="The Broad Institute Genome Sequencing Center for Infectious Disease"/>
            <person name="Wu L."/>
            <person name="Ma J."/>
        </authorList>
    </citation>
    <scope>NUCLEOTIDE SEQUENCE [LARGE SCALE GENOMIC DNA]</scope>
    <source>
        <strain evidence="14">CCUG 59858</strain>
    </source>
</reference>
<keyword evidence="9" id="KW-0489">Methyltransferase</keyword>
<dbReference type="InterPro" id="IPR000045">
    <property type="entry name" value="Prepilin_IV_endopep_pep"/>
</dbReference>
<dbReference type="Pfam" id="PF01478">
    <property type="entry name" value="Peptidase_A24"/>
    <property type="match status" value="1"/>
</dbReference>
<dbReference type="EMBL" id="JBHSAB010000001">
    <property type="protein sequence ID" value="MFC3907561.1"/>
    <property type="molecule type" value="Genomic_DNA"/>
</dbReference>
<sequence length="287" mass="31957">MDTQLLEMNSTLLYCLVAVFSLTIGSLLNVVIYRLPQMLKNEWVNECRSLSGLPAVDIKPVNLFFPRSFCPQCNTQIKAIHNIPVLSYLFLRGKCANCQQPVSMRYPLVELLTCLLSTFAAWHFGFNLTLVYALLFIWLTIPMLFIDLDEQLLPDCLTLGLLWLGLIANTQSLFTTLPNAVISAAIAYLALWFFIKLYYLLTGKIGMGNGDFKLFAAFGAWFGWTQLPLILLLSSITGAIGGLMYLKLSAKSNDTPIAFGPFLCVSGLIALFWGKAIINAYLHFAGL</sequence>
<dbReference type="Proteomes" id="UP001595758">
    <property type="component" value="Unassembled WGS sequence"/>
</dbReference>
<accession>A0ABV8CC84</accession>
<feature type="transmembrane region" description="Helical" evidence="10">
    <location>
        <begin position="12"/>
        <end position="33"/>
    </location>
</feature>
<organism evidence="13 14">
    <name type="scientific">Legionella dresdenensis</name>
    <dbReference type="NCBI Taxonomy" id="450200"/>
    <lineage>
        <taxon>Bacteria</taxon>
        <taxon>Pseudomonadati</taxon>
        <taxon>Pseudomonadota</taxon>
        <taxon>Gammaproteobacteria</taxon>
        <taxon>Legionellales</taxon>
        <taxon>Legionellaceae</taxon>
        <taxon>Legionella</taxon>
    </lineage>
</organism>
<proteinExistence type="inferred from homology"/>
<dbReference type="GO" id="GO:0016787">
    <property type="term" value="F:hydrolase activity"/>
    <property type="evidence" value="ECO:0007669"/>
    <property type="project" value="UniProtKB-KW"/>
</dbReference>
<evidence type="ECO:0000313" key="14">
    <source>
        <dbReference type="Proteomes" id="UP001595758"/>
    </source>
</evidence>
<feature type="transmembrane region" description="Helical" evidence="10">
    <location>
        <begin position="221"/>
        <end position="246"/>
    </location>
</feature>
<keyword evidence="9" id="KW-0808">Transferase</keyword>
<evidence type="ECO:0000259" key="12">
    <source>
        <dbReference type="Pfam" id="PF06750"/>
    </source>
</evidence>
<evidence type="ECO:0000256" key="3">
    <source>
        <dbReference type="ARBA" id="ARBA00022475"/>
    </source>
</evidence>
<feature type="transmembrane region" description="Helical" evidence="10">
    <location>
        <begin position="258"/>
        <end position="282"/>
    </location>
</feature>
<keyword evidence="4" id="KW-0997">Cell inner membrane</keyword>
<evidence type="ECO:0000259" key="11">
    <source>
        <dbReference type="Pfam" id="PF01478"/>
    </source>
</evidence>
<keyword evidence="3" id="KW-1003">Cell membrane</keyword>
<keyword evidence="5 9" id="KW-0812">Transmembrane</keyword>
<evidence type="ECO:0000313" key="13">
    <source>
        <dbReference type="EMBL" id="MFC3907561.1"/>
    </source>
</evidence>
<feature type="domain" description="Prepilin type IV endopeptidase peptidase" evidence="11">
    <location>
        <begin position="134"/>
        <end position="242"/>
    </location>
</feature>
<dbReference type="PRINTS" id="PR00864">
    <property type="entry name" value="PREPILNPTASE"/>
</dbReference>
<keyword evidence="9 13" id="KW-0378">Hydrolase</keyword>
<comment type="similarity">
    <text evidence="2 8">Belongs to the peptidase A24 family.</text>
</comment>
<dbReference type="InterPro" id="IPR050882">
    <property type="entry name" value="Prepilin_peptidase/N-MTase"/>
</dbReference>
<comment type="caution">
    <text evidence="13">The sequence shown here is derived from an EMBL/GenBank/DDBJ whole genome shotgun (WGS) entry which is preliminary data.</text>
</comment>
<evidence type="ECO:0000256" key="9">
    <source>
        <dbReference type="RuleBase" id="RU003794"/>
    </source>
</evidence>
<feature type="transmembrane region" description="Helical" evidence="10">
    <location>
        <begin position="151"/>
        <end position="168"/>
    </location>
</feature>
<dbReference type="EC" id="2.1.1.-" evidence="9"/>
<dbReference type="EC" id="3.4.23.43" evidence="9"/>
<evidence type="ECO:0000256" key="8">
    <source>
        <dbReference type="RuleBase" id="RU003793"/>
    </source>
</evidence>
<evidence type="ECO:0000256" key="10">
    <source>
        <dbReference type="SAM" id="Phobius"/>
    </source>
</evidence>
<keyword evidence="6 10" id="KW-1133">Transmembrane helix</keyword>
<dbReference type="RefSeq" id="WP_382340043.1">
    <property type="nucleotide sequence ID" value="NZ_JBHSAB010000001.1"/>
</dbReference>
<keyword evidence="7 10" id="KW-0472">Membrane</keyword>
<evidence type="ECO:0000256" key="4">
    <source>
        <dbReference type="ARBA" id="ARBA00022519"/>
    </source>
</evidence>
<dbReference type="InterPro" id="IPR014032">
    <property type="entry name" value="Peptidase_A24A_bac"/>
</dbReference>
<dbReference type="Gene3D" id="1.20.120.1220">
    <property type="match status" value="1"/>
</dbReference>
<gene>
    <name evidence="13" type="ORF">ACFORL_00525</name>
</gene>
<comment type="catalytic activity">
    <reaction evidence="9">
        <text>Typically cleaves a -Gly-|-Phe- bond to release an N-terminal, basic peptide of 5-8 residues from type IV prepilin, and then N-methylates the new N-terminal amino group, the methyl donor being S-adenosyl-L-methionine.</text>
        <dbReference type="EC" id="3.4.23.43"/>
    </reaction>
</comment>
<dbReference type="Pfam" id="PF06750">
    <property type="entry name" value="A24_N_bact"/>
    <property type="match status" value="1"/>
</dbReference>
<name>A0ABV8CC84_9GAMM</name>
<feature type="transmembrane region" description="Helical" evidence="10">
    <location>
        <begin position="111"/>
        <end position="139"/>
    </location>
</feature>
<evidence type="ECO:0000256" key="6">
    <source>
        <dbReference type="ARBA" id="ARBA00022989"/>
    </source>
</evidence>
<feature type="domain" description="Prepilin peptidase A24 N-terminal" evidence="12">
    <location>
        <begin position="19"/>
        <end position="124"/>
    </location>
</feature>
<protein>
    <recommendedName>
        <fullName evidence="9">Prepilin leader peptidase/N-methyltransferase</fullName>
        <ecNumber evidence="9">2.1.1.-</ecNumber>
        <ecNumber evidence="9">3.4.23.43</ecNumber>
    </recommendedName>
</protein>
<feature type="transmembrane region" description="Helical" evidence="10">
    <location>
        <begin position="180"/>
        <end position="201"/>
    </location>
</feature>